<evidence type="ECO:0000313" key="3">
    <source>
        <dbReference type="EMBL" id="KAF6806367.1"/>
    </source>
</evidence>
<evidence type="ECO:0000256" key="1">
    <source>
        <dbReference type="SAM" id="MobiDB-lite"/>
    </source>
</evidence>
<evidence type="ECO:0000313" key="4">
    <source>
        <dbReference type="Proteomes" id="UP000652219"/>
    </source>
</evidence>
<feature type="region of interest" description="Disordered" evidence="1">
    <location>
        <begin position="96"/>
        <end position="157"/>
    </location>
</feature>
<protein>
    <submittedName>
        <fullName evidence="3">Uncharacterized protein</fullName>
    </submittedName>
</protein>
<accession>A0A8H6J4L4</accession>
<feature type="region of interest" description="Disordered" evidence="1">
    <location>
        <begin position="24"/>
        <end position="64"/>
    </location>
</feature>
<keyword evidence="2" id="KW-0472">Membrane</keyword>
<feature type="transmembrane region" description="Helical" evidence="2">
    <location>
        <begin position="70"/>
        <end position="89"/>
    </location>
</feature>
<evidence type="ECO:0000256" key="2">
    <source>
        <dbReference type="SAM" id="Phobius"/>
    </source>
</evidence>
<sequence length="157" mass="16534">MSALRATRVRSLLRPAAFRPVQQHRIAPRRSYAIKQTPRDTRTYHGGDQPAPAGSSEPIPTRPGEVKNRATLYAIGGVAIALGAFFAFLTGSPDKAAGVADATSRSGGTPLFSGPLSGKEGGERRLEATTGRDPNRRTGLAGIKSDATDPNQGRGRN</sequence>
<dbReference type="AlphaFoldDB" id="A0A8H6J4L4"/>
<gene>
    <name evidence="3" type="ORF">CSOJ01_08862</name>
</gene>
<organism evidence="3 4">
    <name type="scientific">Colletotrichum sojae</name>
    <dbReference type="NCBI Taxonomy" id="2175907"/>
    <lineage>
        <taxon>Eukaryota</taxon>
        <taxon>Fungi</taxon>
        <taxon>Dikarya</taxon>
        <taxon>Ascomycota</taxon>
        <taxon>Pezizomycotina</taxon>
        <taxon>Sordariomycetes</taxon>
        <taxon>Hypocreomycetidae</taxon>
        <taxon>Glomerellales</taxon>
        <taxon>Glomerellaceae</taxon>
        <taxon>Colletotrichum</taxon>
        <taxon>Colletotrichum orchidearum species complex</taxon>
    </lineage>
</organism>
<name>A0A8H6J4L4_9PEZI</name>
<reference evidence="3 4" key="1">
    <citation type="journal article" date="2020" name="Phytopathology">
        <title>Genome Sequence Resources of Colletotrichum truncatum, C. plurivorum, C. musicola, and C. sojae: Four Species Pathogenic to Soybean (Glycine max).</title>
        <authorList>
            <person name="Rogerio F."/>
            <person name="Boufleur T.R."/>
            <person name="Ciampi-Guillardi M."/>
            <person name="Sukno S.A."/>
            <person name="Thon M.R."/>
            <person name="Massola Junior N.S."/>
            <person name="Baroncelli R."/>
        </authorList>
    </citation>
    <scope>NUCLEOTIDE SEQUENCE [LARGE SCALE GENOMIC DNA]</scope>
    <source>
        <strain evidence="3 4">LFN0009</strain>
    </source>
</reference>
<comment type="caution">
    <text evidence="3">The sequence shown here is derived from an EMBL/GenBank/DDBJ whole genome shotgun (WGS) entry which is preliminary data.</text>
</comment>
<dbReference type="Proteomes" id="UP000652219">
    <property type="component" value="Unassembled WGS sequence"/>
</dbReference>
<dbReference type="EMBL" id="WIGN01000160">
    <property type="protein sequence ID" value="KAF6806367.1"/>
    <property type="molecule type" value="Genomic_DNA"/>
</dbReference>
<keyword evidence="2" id="KW-1133">Transmembrane helix</keyword>
<keyword evidence="2" id="KW-0812">Transmembrane</keyword>
<keyword evidence="4" id="KW-1185">Reference proteome</keyword>
<proteinExistence type="predicted"/>